<keyword evidence="1" id="KW-0805">Transcription regulation</keyword>
<comment type="caution">
    <text evidence="5">The sequence shown here is derived from an EMBL/GenBank/DDBJ whole genome shotgun (WGS) entry which is preliminary data.</text>
</comment>
<evidence type="ECO:0000313" key="5">
    <source>
        <dbReference type="EMBL" id="RII84016.1"/>
    </source>
</evidence>
<keyword evidence="2" id="KW-0238">DNA-binding</keyword>
<evidence type="ECO:0000313" key="6">
    <source>
        <dbReference type="Proteomes" id="UP000266483"/>
    </source>
</evidence>
<reference evidence="5 6" key="1">
    <citation type="submission" date="2017-08" db="EMBL/GenBank/DDBJ databases">
        <title>Pusillimonas indicus sp. nov., a member of the family Alcaligenaceae isolated from surface seawater.</title>
        <authorList>
            <person name="Li J."/>
        </authorList>
    </citation>
    <scope>NUCLEOTIDE SEQUENCE [LARGE SCALE GENOMIC DNA]</scope>
    <source>
        <strain evidence="5 6">17-4A</strain>
    </source>
</reference>
<dbReference type="EMBL" id="NQOU01000001">
    <property type="protein sequence ID" value="RII84016.1"/>
    <property type="molecule type" value="Genomic_DNA"/>
</dbReference>
<evidence type="ECO:0000256" key="3">
    <source>
        <dbReference type="ARBA" id="ARBA00023163"/>
    </source>
</evidence>
<dbReference type="Pfam" id="PF01381">
    <property type="entry name" value="HTH_3"/>
    <property type="match status" value="1"/>
</dbReference>
<dbReference type="SUPFAM" id="SSF47413">
    <property type="entry name" value="lambda repressor-like DNA-binding domains"/>
    <property type="match status" value="1"/>
</dbReference>
<dbReference type="PANTHER" id="PTHR46797">
    <property type="entry name" value="HTH-TYPE TRANSCRIPTIONAL REGULATOR"/>
    <property type="match status" value="1"/>
</dbReference>
<dbReference type="InterPro" id="IPR050807">
    <property type="entry name" value="TransReg_Diox_bact_type"/>
</dbReference>
<name>A0ABX9N194_9BURK</name>
<dbReference type="PROSITE" id="PS50943">
    <property type="entry name" value="HTH_CROC1"/>
    <property type="match status" value="1"/>
</dbReference>
<dbReference type="RefSeq" id="WP_119440842.1">
    <property type="nucleotide sequence ID" value="NZ_CP170494.1"/>
</dbReference>
<dbReference type="PANTHER" id="PTHR46797:SF23">
    <property type="entry name" value="HTH-TYPE TRANSCRIPTIONAL REGULATOR SUTR"/>
    <property type="match status" value="1"/>
</dbReference>
<gene>
    <name evidence="5" type="ORF">CJO09_01925</name>
</gene>
<dbReference type="Proteomes" id="UP000266483">
    <property type="component" value="Unassembled WGS sequence"/>
</dbReference>
<feature type="domain" description="HTH cro/C1-type" evidence="4">
    <location>
        <begin position="20"/>
        <end position="74"/>
    </location>
</feature>
<dbReference type="InterPro" id="IPR010982">
    <property type="entry name" value="Lambda_DNA-bd_dom_sf"/>
</dbReference>
<evidence type="ECO:0000256" key="1">
    <source>
        <dbReference type="ARBA" id="ARBA00023015"/>
    </source>
</evidence>
<keyword evidence="3" id="KW-0804">Transcription</keyword>
<protein>
    <recommendedName>
        <fullName evidence="4">HTH cro/C1-type domain-containing protein</fullName>
    </recommendedName>
</protein>
<sequence length="86" mass="9657">MSTNTVPIKNAARSRIAANLKRLRIEQGLSQERMAELADFHRTYVSQLERCVTNISIDGLERIAHALGVDVVDLLLEPVRDKKEDG</sequence>
<accession>A0ABX9N194</accession>
<evidence type="ECO:0000259" key="4">
    <source>
        <dbReference type="PROSITE" id="PS50943"/>
    </source>
</evidence>
<evidence type="ECO:0000256" key="2">
    <source>
        <dbReference type="ARBA" id="ARBA00023125"/>
    </source>
</evidence>
<dbReference type="Gene3D" id="1.10.260.40">
    <property type="entry name" value="lambda repressor-like DNA-binding domains"/>
    <property type="match status" value="1"/>
</dbReference>
<organism evidence="5 6">
    <name type="scientific">Neopusillimonas maritima</name>
    <dbReference type="NCBI Taxonomy" id="2026239"/>
    <lineage>
        <taxon>Bacteria</taxon>
        <taxon>Pseudomonadati</taxon>
        <taxon>Pseudomonadota</taxon>
        <taxon>Betaproteobacteria</taxon>
        <taxon>Burkholderiales</taxon>
        <taxon>Alcaligenaceae</taxon>
        <taxon>Neopusillimonas</taxon>
    </lineage>
</organism>
<dbReference type="InterPro" id="IPR001387">
    <property type="entry name" value="Cro/C1-type_HTH"/>
</dbReference>
<dbReference type="SMART" id="SM00530">
    <property type="entry name" value="HTH_XRE"/>
    <property type="match status" value="1"/>
</dbReference>
<proteinExistence type="predicted"/>
<keyword evidence="6" id="KW-1185">Reference proteome</keyword>
<dbReference type="CDD" id="cd00093">
    <property type="entry name" value="HTH_XRE"/>
    <property type="match status" value="1"/>
</dbReference>